<feature type="compositionally biased region" description="Basic residues" evidence="1">
    <location>
        <begin position="78"/>
        <end position="87"/>
    </location>
</feature>
<gene>
    <name evidence="2" type="ordered locus">SVEN_1026</name>
</gene>
<dbReference type="STRING" id="953739.SVEN_1026"/>
<reference evidence="2 3" key="1">
    <citation type="journal article" date="2011" name="BMC Genomics">
        <title>Genome-wide analysis of the role of GlnR in Streptomyces venezuelae provides new insights into global nitrogen regulation in actinomycetes.</title>
        <authorList>
            <person name="Pullan S.T."/>
            <person name="Bibb M.J."/>
            <person name="Merrick M."/>
        </authorList>
    </citation>
    <scope>NUCLEOTIDE SEQUENCE [LARGE SCALE GENOMIC DNA]</scope>
    <source>
        <strain evidence="2">ATCC 10712</strain>
    </source>
</reference>
<feature type="region of interest" description="Disordered" evidence="1">
    <location>
        <begin position="48"/>
        <end position="107"/>
    </location>
</feature>
<dbReference type="HOGENOM" id="CLU_2208672_0_0_11"/>
<dbReference type="KEGG" id="sve:SVEN_1026"/>
<organism evidence="2 3">
    <name type="scientific">Streptomyces venezuelae (strain ATCC 10712 / CBS 650.69 / DSM 40230 / JCM 4526 / NBRC 13096 / PD 04745)</name>
    <dbReference type="NCBI Taxonomy" id="953739"/>
    <lineage>
        <taxon>Bacteria</taxon>
        <taxon>Bacillati</taxon>
        <taxon>Actinomycetota</taxon>
        <taxon>Actinomycetes</taxon>
        <taxon>Kitasatosporales</taxon>
        <taxon>Streptomycetaceae</taxon>
        <taxon>Streptomyces</taxon>
    </lineage>
</organism>
<feature type="compositionally biased region" description="Low complexity" evidence="1">
    <location>
        <begin position="59"/>
        <end position="70"/>
    </location>
</feature>
<dbReference type="AlphaFoldDB" id="F2RBI5"/>
<protein>
    <submittedName>
        <fullName evidence="2">Uncharacterized protein</fullName>
    </submittedName>
</protein>
<keyword evidence="3" id="KW-1185">Reference proteome</keyword>
<name>F2RBI5_STRVP</name>
<evidence type="ECO:0000256" key="1">
    <source>
        <dbReference type="SAM" id="MobiDB-lite"/>
    </source>
</evidence>
<dbReference type="EMBL" id="FR845719">
    <property type="protein sequence ID" value="CCA54313.1"/>
    <property type="molecule type" value="Genomic_DNA"/>
</dbReference>
<accession>F2RBI5</accession>
<sequence>MANLPSACRMIAHACDAYADHIDTALKRIPDEESPFFGEPLAIWERPQFGGEGTTAGCTSSSPATRASRAWGTSRQRSTARRPRSPCRSRTGAVFSPFRPCRPSSHR</sequence>
<evidence type="ECO:0000313" key="3">
    <source>
        <dbReference type="Proteomes" id="UP000006854"/>
    </source>
</evidence>
<dbReference type="Proteomes" id="UP000006854">
    <property type="component" value="Chromosome"/>
</dbReference>
<proteinExistence type="predicted"/>
<evidence type="ECO:0000313" key="2">
    <source>
        <dbReference type="EMBL" id="CCA54313.1"/>
    </source>
</evidence>